<comment type="caution">
    <text evidence="1">The sequence shown here is derived from an EMBL/GenBank/DDBJ whole genome shotgun (WGS) entry which is preliminary data.</text>
</comment>
<dbReference type="EMBL" id="MU277212">
    <property type="protein sequence ID" value="KAI0061550.1"/>
    <property type="molecule type" value="Genomic_DNA"/>
</dbReference>
<name>A0ACB8SYL4_9AGAM</name>
<organism evidence="1 2">
    <name type="scientific">Artomyces pyxidatus</name>
    <dbReference type="NCBI Taxonomy" id="48021"/>
    <lineage>
        <taxon>Eukaryota</taxon>
        <taxon>Fungi</taxon>
        <taxon>Dikarya</taxon>
        <taxon>Basidiomycota</taxon>
        <taxon>Agaricomycotina</taxon>
        <taxon>Agaricomycetes</taxon>
        <taxon>Russulales</taxon>
        <taxon>Auriscalpiaceae</taxon>
        <taxon>Artomyces</taxon>
    </lineage>
</organism>
<dbReference type="Proteomes" id="UP000814140">
    <property type="component" value="Unassembled WGS sequence"/>
</dbReference>
<reference evidence="1" key="1">
    <citation type="submission" date="2021-03" db="EMBL/GenBank/DDBJ databases">
        <authorList>
            <consortium name="DOE Joint Genome Institute"/>
            <person name="Ahrendt S."/>
            <person name="Looney B.P."/>
            <person name="Miyauchi S."/>
            <person name="Morin E."/>
            <person name="Drula E."/>
            <person name="Courty P.E."/>
            <person name="Chicoki N."/>
            <person name="Fauchery L."/>
            <person name="Kohler A."/>
            <person name="Kuo A."/>
            <person name="Labutti K."/>
            <person name="Pangilinan J."/>
            <person name="Lipzen A."/>
            <person name="Riley R."/>
            <person name="Andreopoulos W."/>
            <person name="He G."/>
            <person name="Johnson J."/>
            <person name="Barry K.W."/>
            <person name="Grigoriev I.V."/>
            <person name="Nagy L."/>
            <person name="Hibbett D."/>
            <person name="Henrissat B."/>
            <person name="Matheny P.B."/>
            <person name="Labbe J."/>
            <person name="Martin F."/>
        </authorList>
    </citation>
    <scope>NUCLEOTIDE SEQUENCE</scope>
    <source>
        <strain evidence="1">HHB10654</strain>
    </source>
</reference>
<gene>
    <name evidence="1" type="ORF">BV25DRAFT_1916897</name>
</gene>
<proteinExistence type="predicted"/>
<evidence type="ECO:0000313" key="1">
    <source>
        <dbReference type="EMBL" id="KAI0061550.1"/>
    </source>
</evidence>
<accession>A0ACB8SYL4</accession>
<reference evidence="1" key="2">
    <citation type="journal article" date="2022" name="New Phytol.">
        <title>Evolutionary transition to the ectomycorrhizal habit in the genomes of a hyperdiverse lineage of mushroom-forming fungi.</title>
        <authorList>
            <person name="Looney B."/>
            <person name="Miyauchi S."/>
            <person name="Morin E."/>
            <person name="Drula E."/>
            <person name="Courty P.E."/>
            <person name="Kohler A."/>
            <person name="Kuo A."/>
            <person name="LaButti K."/>
            <person name="Pangilinan J."/>
            <person name="Lipzen A."/>
            <person name="Riley R."/>
            <person name="Andreopoulos W."/>
            <person name="He G."/>
            <person name="Johnson J."/>
            <person name="Nolan M."/>
            <person name="Tritt A."/>
            <person name="Barry K.W."/>
            <person name="Grigoriev I.V."/>
            <person name="Nagy L.G."/>
            <person name="Hibbett D."/>
            <person name="Henrissat B."/>
            <person name="Matheny P.B."/>
            <person name="Labbe J."/>
            <person name="Martin F.M."/>
        </authorList>
    </citation>
    <scope>NUCLEOTIDE SEQUENCE</scope>
    <source>
        <strain evidence="1">HHB10654</strain>
    </source>
</reference>
<keyword evidence="2" id="KW-1185">Reference proteome</keyword>
<sequence>MKFSLTTVLASIAAAASAQTINIGLPTAGTSVTPGSSITVQANRPNSLSSSQEVAIVISMLECSGPCPDPADRLGTTLYSGSFNPQYPAHPRPQDQPQQNFTVTVPSYFTAATAQLSVVHLSLIGAGPVPLFEIKNTTVNVL</sequence>
<protein>
    <submittedName>
        <fullName evidence="1">Uncharacterized protein</fullName>
    </submittedName>
</protein>
<evidence type="ECO:0000313" key="2">
    <source>
        <dbReference type="Proteomes" id="UP000814140"/>
    </source>
</evidence>